<evidence type="ECO:0000256" key="3">
    <source>
        <dbReference type="SAM" id="SignalP"/>
    </source>
</evidence>
<dbReference type="AlphaFoldDB" id="F1CJ83"/>
<dbReference type="Pfam" id="PF00451">
    <property type="entry name" value="Toxin_2"/>
    <property type="match status" value="1"/>
</dbReference>
<dbReference type="Gene3D" id="3.30.30.10">
    <property type="entry name" value="Knottin, scorpion toxin-like"/>
    <property type="match status" value="1"/>
</dbReference>
<feature type="signal peptide" evidence="3">
    <location>
        <begin position="1"/>
        <end position="22"/>
    </location>
</feature>
<keyword evidence="2" id="KW-0964">Secreted</keyword>
<dbReference type="GO" id="GO:0005576">
    <property type="term" value="C:extracellular region"/>
    <property type="evidence" value="ECO:0007669"/>
    <property type="project" value="UniProtKB-SubCell"/>
</dbReference>
<dbReference type="GO" id="GO:0008200">
    <property type="term" value="F:ion channel inhibitor activity"/>
    <property type="evidence" value="ECO:0007669"/>
    <property type="project" value="InterPro"/>
</dbReference>
<protein>
    <submittedName>
        <fullName evidence="4">U8-buthitoxin-Hj3a</fullName>
    </submittedName>
</protein>
<dbReference type="InterPro" id="IPR001947">
    <property type="entry name" value="Scorpion_toxinS_K_inh"/>
</dbReference>
<dbReference type="EMBL" id="HQ288192">
    <property type="protein sequence ID" value="ADY39614.1"/>
    <property type="molecule type" value="mRNA"/>
</dbReference>
<name>F1CJ83_HOTJU</name>
<evidence type="ECO:0000313" key="4">
    <source>
        <dbReference type="EMBL" id="ADY39614.1"/>
    </source>
</evidence>
<dbReference type="InterPro" id="IPR036574">
    <property type="entry name" value="Scorpion_toxin-like_sf"/>
</dbReference>
<accession>F1CJ83</accession>
<reference evidence="4" key="1">
    <citation type="journal article" date="2011" name="Toxicon">
        <title>The tale of a resting gland: transcriptome of a replete venom gland from the scorpion Hottentotta judaicus.</title>
        <authorList>
            <person name="Morgenstern D."/>
            <person name="Rohde B.H."/>
            <person name="King G.F."/>
            <person name="Tal T."/>
            <person name="Sher D."/>
            <person name="Zlotkin E."/>
        </authorList>
    </citation>
    <scope>NUCLEOTIDE SEQUENCE</scope>
    <source>
        <tissue evidence="4">Telson</tissue>
    </source>
</reference>
<organism evidence="4">
    <name type="scientific">Hottentotta judaicus</name>
    <name type="common">Black scorpion</name>
    <name type="synonym">Buthotus judaicus</name>
    <dbReference type="NCBI Taxonomy" id="6863"/>
    <lineage>
        <taxon>Eukaryota</taxon>
        <taxon>Metazoa</taxon>
        <taxon>Ecdysozoa</taxon>
        <taxon>Arthropoda</taxon>
        <taxon>Chelicerata</taxon>
        <taxon>Arachnida</taxon>
        <taxon>Scorpiones</taxon>
        <taxon>Buthida</taxon>
        <taxon>Buthoidea</taxon>
        <taxon>Buthidae</taxon>
        <taxon>Hottentotta</taxon>
    </lineage>
</organism>
<proteinExistence type="evidence at transcript level"/>
<dbReference type="SUPFAM" id="SSF57095">
    <property type="entry name" value="Scorpion toxin-like"/>
    <property type="match status" value="1"/>
</dbReference>
<keyword evidence="3" id="KW-0732">Signal</keyword>
<evidence type="ECO:0000256" key="2">
    <source>
        <dbReference type="ARBA" id="ARBA00022525"/>
    </source>
</evidence>
<sequence length="60" mass="6950">MKILSVLLLAFIICSIVYWSEAEITDESCEFSIHCLLVCRKKFEYLQVKCVSGKCHCYPD</sequence>
<evidence type="ECO:0000256" key="1">
    <source>
        <dbReference type="ARBA" id="ARBA00004613"/>
    </source>
</evidence>
<comment type="subcellular location">
    <subcellularLocation>
        <location evidence="1">Secreted</location>
    </subcellularLocation>
</comment>
<feature type="chain" id="PRO_5003265169" evidence="3">
    <location>
        <begin position="23"/>
        <end position="60"/>
    </location>
</feature>